<dbReference type="KEGG" id="tsph:KIH39_05105"/>
<gene>
    <name evidence="2" type="ORF">KIH39_05105</name>
</gene>
<organism evidence="2 3">
    <name type="scientific">Telmatocola sphagniphila</name>
    <dbReference type="NCBI Taxonomy" id="1123043"/>
    <lineage>
        <taxon>Bacteria</taxon>
        <taxon>Pseudomonadati</taxon>
        <taxon>Planctomycetota</taxon>
        <taxon>Planctomycetia</taxon>
        <taxon>Gemmatales</taxon>
        <taxon>Gemmataceae</taxon>
    </lineage>
</organism>
<dbReference type="EMBL" id="CP074694">
    <property type="protein sequence ID" value="QVL33296.1"/>
    <property type="molecule type" value="Genomic_DNA"/>
</dbReference>
<evidence type="ECO:0000256" key="1">
    <source>
        <dbReference type="SAM" id="MobiDB-lite"/>
    </source>
</evidence>
<protein>
    <submittedName>
        <fullName evidence="2">HEAT repeat domain-containing protein</fullName>
    </submittedName>
</protein>
<sequence length="280" mass="30422">MRLQHWILPLFLISFTPGFVEAGPILDWFTRKPKVDPVVRVPALITILKTDKEERNRTSAAEELASFDPKIFSDIYPTLIQILRNDPATGTRVAAANSLGKLRPISGDVGYALDQAASNDSAIRVRLAANSALLSYKLLGYTPGRNNDPKFDQSEEPPLAAPYERLLKTNPAKQIGQSPALNGAPLKESPKPATPVKNENKRESLFSLPSWLGGKDKEKEAVKPTIPVVPSNSTAVSPVQEPVLPPIILEPNKIDSIKVEPLKGEPLPASQGPSLGPPRE</sequence>
<keyword evidence="3" id="KW-1185">Reference proteome</keyword>
<accession>A0A8E6EZB8</accession>
<reference evidence="2" key="1">
    <citation type="submission" date="2021-05" db="EMBL/GenBank/DDBJ databases">
        <title>Complete genome sequence of the cellulolytic planctomycete Telmatocola sphagniphila SP2T and characterization of the first cellulase from planctomycetes.</title>
        <authorList>
            <person name="Rakitin A.L."/>
            <person name="Beletsky A.V."/>
            <person name="Naumoff D.G."/>
            <person name="Kulichevskaya I.S."/>
            <person name="Mardanov A.V."/>
            <person name="Ravin N.V."/>
            <person name="Dedysh S.N."/>
        </authorList>
    </citation>
    <scope>NUCLEOTIDE SEQUENCE</scope>
    <source>
        <strain evidence="2">SP2T</strain>
    </source>
</reference>
<proteinExistence type="predicted"/>
<dbReference type="InterPro" id="IPR011989">
    <property type="entry name" value="ARM-like"/>
</dbReference>
<dbReference type="Gene3D" id="1.25.10.10">
    <property type="entry name" value="Leucine-rich Repeat Variant"/>
    <property type="match status" value="1"/>
</dbReference>
<dbReference type="SUPFAM" id="SSF48371">
    <property type="entry name" value="ARM repeat"/>
    <property type="match status" value="1"/>
</dbReference>
<dbReference type="AlphaFoldDB" id="A0A8E6EZB8"/>
<dbReference type="InterPro" id="IPR016024">
    <property type="entry name" value="ARM-type_fold"/>
</dbReference>
<feature type="region of interest" description="Disordered" evidence="1">
    <location>
        <begin position="259"/>
        <end position="280"/>
    </location>
</feature>
<feature type="region of interest" description="Disordered" evidence="1">
    <location>
        <begin position="175"/>
        <end position="212"/>
    </location>
</feature>
<dbReference type="Pfam" id="PF13646">
    <property type="entry name" value="HEAT_2"/>
    <property type="match status" value="1"/>
</dbReference>
<evidence type="ECO:0000313" key="3">
    <source>
        <dbReference type="Proteomes" id="UP000676194"/>
    </source>
</evidence>
<evidence type="ECO:0000313" key="2">
    <source>
        <dbReference type="EMBL" id="QVL33296.1"/>
    </source>
</evidence>
<name>A0A8E6EZB8_9BACT</name>
<dbReference type="Proteomes" id="UP000676194">
    <property type="component" value="Chromosome"/>
</dbReference>
<dbReference type="RefSeq" id="WP_213498186.1">
    <property type="nucleotide sequence ID" value="NZ_CP074694.1"/>
</dbReference>